<accession>A0A517ZXZ8</accession>
<organism evidence="2 3">
    <name type="scientific">Symmachiella dynata</name>
    <dbReference type="NCBI Taxonomy" id="2527995"/>
    <lineage>
        <taxon>Bacteria</taxon>
        <taxon>Pseudomonadati</taxon>
        <taxon>Planctomycetota</taxon>
        <taxon>Planctomycetia</taxon>
        <taxon>Planctomycetales</taxon>
        <taxon>Planctomycetaceae</taxon>
        <taxon>Symmachiella</taxon>
    </lineage>
</organism>
<feature type="domain" description="Amidohydrolase-related" evidence="1">
    <location>
        <begin position="204"/>
        <end position="372"/>
    </location>
</feature>
<evidence type="ECO:0000259" key="1">
    <source>
        <dbReference type="Pfam" id="PF04909"/>
    </source>
</evidence>
<dbReference type="AlphaFoldDB" id="A0A517ZXZ8"/>
<dbReference type="InterPro" id="IPR032466">
    <property type="entry name" value="Metal_Hydrolase"/>
</dbReference>
<dbReference type="Pfam" id="PF04909">
    <property type="entry name" value="Amidohydro_2"/>
    <property type="match status" value="1"/>
</dbReference>
<dbReference type="RefSeq" id="WP_197534522.1">
    <property type="nucleotide sequence ID" value="NZ_CP036276.1"/>
</dbReference>
<dbReference type="InterPro" id="IPR006680">
    <property type="entry name" value="Amidohydro-rel"/>
</dbReference>
<sequence>MFRSNCTGPSIWFMTLVFLGCSPSPTELAKEPRPIKLAQVSLPAQVPPPTEVPLDLPPDDDGYLFHDSHFHLTNYVQEGTDIRRFLQIMGDKVGRSMLCGIPLQQQWMHAGTGDFAPTYYTQTDAPLYYYSFTDAMIAHEYLRLTPEERKRFDPMITGFNPTDMYAADHIRRVLQVYPGVFSGIGEFSIHKEFVSSKIAGEVATLGNKALDRILEFAAEVGLPVVLHCDVNTPFPRPNQDPYIVTKLRALADRHPDTVIIWAHIGLGRVVRPVEDQLGMVERGLRDREPKNIHFDISWDETAKYLVGSPEAIKATADLINQFPKRFLFGTDTVAPQTEEQYLHVYKLYAPLLAKLTPEAKHLLLKGNYERIFDEARRSVRAWEAAHKRP</sequence>
<gene>
    <name evidence="2" type="ORF">Mal52_58780</name>
</gene>
<protein>
    <submittedName>
        <fullName evidence="2">Amidohydrolase</fullName>
    </submittedName>
</protein>
<dbReference type="Gene3D" id="3.20.20.140">
    <property type="entry name" value="Metal-dependent hydrolases"/>
    <property type="match status" value="1"/>
</dbReference>
<evidence type="ECO:0000313" key="3">
    <source>
        <dbReference type="Proteomes" id="UP000319383"/>
    </source>
</evidence>
<dbReference type="Proteomes" id="UP000319383">
    <property type="component" value="Chromosome"/>
</dbReference>
<name>A0A517ZXZ8_9PLAN</name>
<proteinExistence type="predicted"/>
<reference evidence="2 3" key="1">
    <citation type="submission" date="2019-02" db="EMBL/GenBank/DDBJ databases">
        <title>Deep-cultivation of Planctomycetes and their phenomic and genomic characterization uncovers novel biology.</title>
        <authorList>
            <person name="Wiegand S."/>
            <person name="Jogler M."/>
            <person name="Boedeker C."/>
            <person name="Pinto D."/>
            <person name="Vollmers J."/>
            <person name="Rivas-Marin E."/>
            <person name="Kohn T."/>
            <person name="Peeters S.H."/>
            <person name="Heuer A."/>
            <person name="Rast P."/>
            <person name="Oberbeckmann S."/>
            <person name="Bunk B."/>
            <person name="Jeske O."/>
            <person name="Meyerdierks A."/>
            <person name="Storesund J.E."/>
            <person name="Kallscheuer N."/>
            <person name="Luecker S."/>
            <person name="Lage O.M."/>
            <person name="Pohl T."/>
            <person name="Merkel B.J."/>
            <person name="Hornburger P."/>
            <person name="Mueller R.-W."/>
            <person name="Bruemmer F."/>
            <person name="Labrenz M."/>
            <person name="Spormann A.M."/>
            <person name="Op den Camp H."/>
            <person name="Overmann J."/>
            <person name="Amann R."/>
            <person name="Jetten M.S.M."/>
            <person name="Mascher T."/>
            <person name="Medema M.H."/>
            <person name="Devos D.P."/>
            <person name="Kaster A.-K."/>
            <person name="Ovreas L."/>
            <person name="Rohde M."/>
            <person name="Galperin M.Y."/>
            <person name="Jogler C."/>
        </authorList>
    </citation>
    <scope>NUCLEOTIDE SEQUENCE [LARGE SCALE GENOMIC DNA]</scope>
    <source>
        <strain evidence="2 3">Mal52</strain>
    </source>
</reference>
<keyword evidence="3" id="KW-1185">Reference proteome</keyword>
<dbReference type="SUPFAM" id="SSF51556">
    <property type="entry name" value="Metallo-dependent hydrolases"/>
    <property type="match status" value="1"/>
</dbReference>
<evidence type="ECO:0000313" key="2">
    <source>
        <dbReference type="EMBL" id="QDU47349.1"/>
    </source>
</evidence>
<dbReference type="PROSITE" id="PS51257">
    <property type="entry name" value="PROKAR_LIPOPROTEIN"/>
    <property type="match status" value="1"/>
</dbReference>
<dbReference type="EMBL" id="CP036276">
    <property type="protein sequence ID" value="QDU47349.1"/>
    <property type="molecule type" value="Genomic_DNA"/>
</dbReference>
<dbReference type="GO" id="GO:0016787">
    <property type="term" value="F:hydrolase activity"/>
    <property type="evidence" value="ECO:0007669"/>
    <property type="project" value="UniProtKB-KW"/>
</dbReference>
<keyword evidence="2" id="KW-0378">Hydrolase</keyword>
<dbReference type="KEGG" id="sdyn:Mal52_58780"/>